<protein>
    <submittedName>
        <fullName evidence="2">Helix-turn-helix protein</fullName>
    </submittedName>
</protein>
<accession>A0A366JLD6</accession>
<name>A0A366JLD6_CYTFI</name>
<keyword evidence="3" id="KW-1185">Reference proteome</keyword>
<dbReference type="SUPFAM" id="SSF48452">
    <property type="entry name" value="TPR-like"/>
    <property type="match status" value="1"/>
</dbReference>
<evidence type="ECO:0000313" key="3">
    <source>
        <dbReference type="Proteomes" id="UP000252731"/>
    </source>
</evidence>
<gene>
    <name evidence="2" type="ORF">DFO70_11524</name>
</gene>
<dbReference type="AlphaFoldDB" id="A0A366JLD6"/>
<dbReference type="InterPro" id="IPR011990">
    <property type="entry name" value="TPR-like_helical_dom_sf"/>
</dbReference>
<dbReference type="Gene3D" id="1.25.40.10">
    <property type="entry name" value="Tetratricopeptide repeat domain"/>
    <property type="match status" value="1"/>
</dbReference>
<dbReference type="InterPro" id="IPR001387">
    <property type="entry name" value="Cro/C1-type_HTH"/>
</dbReference>
<dbReference type="GO" id="GO:0003677">
    <property type="term" value="F:DNA binding"/>
    <property type="evidence" value="ECO:0007669"/>
    <property type="project" value="InterPro"/>
</dbReference>
<organism evidence="2 3">
    <name type="scientific">Cytobacillus firmus</name>
    <name type="common">Bacillus firmus</name>
    <dbReference type="NCBI Taxonomy" id="1399"/>
    <lineage>
        <taxon>Bacteria</taxon>
        <taxon>Bacillati</taxon>
        <taxon>Bacillota</taxon>
        <taxon>Bacilli</taxon>
        <taxon>Bacillales</taxon>
        <taxon>Bacillaceae</taxon>
        <taxon>Cytobacillus</taxon>
    </lineage>
</organism>
<sequence>MYEGKIIKFYREKAKLTQQQLGEGICSDTHVSKIERGMTDYSRQITSLFSKRLGINIEEEVKRYKNTKKLLNHWHDAIIKELFDEAKKIKDELEKEPLLQITDYQILFELLKARYYLMHNNLEQADIIIKVIQIKNKNLPPYESNLLKHLLGISYLSKQDMIKAVNILKTINPEDYKNPEYYLNLATSYLAVNSKIMAYYYAEKSLQYFIKTNNILKMIDAEMIMLMTRESEGYRDFQKIVEQYKALIHTCEQCKASDKKARLLHNLAFEHYSRHKYEDASRMYQQSMVLKKKSAVYLTSLEGFIRSCFEGNLLSEHELITLCRDGLSVAREINQYLYLISFKLLLYLINNQQSEYFSYLSSDALPYLKKCGYVTLVQRYEKELFNYYLETDEKGKALELADILINSG</sequence>
<feature type="domain" description="HTH cro/C1-type" evidence="1">
    <location>
        <begin position="7"/>
        <end position="61"/>
    </location>
</feature>
<evidence type="ECO:0000313" key="2">
    <source>
        <dbReference type="EMBL" id="RBP88255.1"/>
    </source>
</evidence>
<comment type="caution">
    <text evidence="2">The sequence shown here is derived from an EMBL/GenBank/DDBJ whole genome shotgun (WGS) entry which is preliminary data.</text>
</comment>
<dbReference type="RefSeq" id="WP_113884956.1">
    <property type="nucleotide sequence ID" value="NZ_QNSF01000015.1"/>
</dbReference>
<proteinExistence type="predicted"/>
<evidence type="ECO:0000259" key="1">
    <source>
        <dbReference type="PROSITE" id="PS50943"/>
    </source>
</evidence>
<dbReference type="OrthoDB" id="252257at2"/>
<dbReference type="SMART" id="SM00530">
    <property type="entry name" value="HTH_XRE"/>
    <property type="match status" value="1"/>
</dbReference>
<dbReference type="Proteomes" id="UP000252731">
    <property type="component" value="Unassembled WGS sequence"/>
</dbReference>
<dbReference type="PROSITE" id="PS50943">
    <property type="entry name" value="HTH_CROC1"/>
    <property type="match status" value="1"/>
</dbReference>
<dbReference type="InterPro" id="IPR010982">
    <property type="entry name" value="Lambda_DNA-bd_dom_sf"/>
</dbReference>
<dbReference type="Pfam" id="PF01381">
    <property type="entry name" value="HTH_3"/>
    <property type="match status" value="1"/>
</dbReference>
<dbReference type="CDD" id="cd00093">
    <property type="entry name" value="HTH_XRE"/>
    <property type="match status" value="1"/>
</dbReference>
<dbReference type="EMBL" id="QNSF01000015">
    <property type="protein sequence ID" value="RBP88255.1"/>
    <property type="molecule type" value="Genomic_DNA"/>
</dbReference>
<reference evidence="2 3" key="1">
    <citation type="submission" date="2018-06" db="EMBL/GenBank/DDBJ databases">
        <title>Freshwater and sediment microbial communities from various areas in North America, analyzing microbe dynamics in response to fracking.</title>
        <authorList>
            <person name="Lamendella R."/>
        </authorList>
    </citation>
    <scope>NUCLEOTIDE SEQUENCE [LARGE SCALE GENOMIC DNA]</scope>
    <source>
        <strain evidence="2 3">14_TX</strain>
    </source>
</reference>
<dbReference type="SUPFAM" id="SSF47413">
    <property type="entry name" value="lambda repressor-like DNA-binding domains"/>
    <property type="match status" value="1"/>
</dbReference>
<dbReference type="Gene3D" id="1.10.260.40">
    <property type="entry name" value="lambda repressor-like DNA-binding domains"/>
    <property type="match status" value="1"/>
</dbReference>